<reference evidence="1" key="1">
    <citation type="journal article" date="2004" name="Nature">
        <title>Genome duplication in the teleost fish Tetraodon nigroviridis reveals the early vertebrate proto-karyotype.</title>
        <authorList>
            <person name="Jaillon O."/>
            <person name="Aury J.-M."/>
            <person name="Brunet F."/>
            <person name="Petit J.-L."/>
            <person name="Stange-Thomann N."/>
            <person name="Mauceli E."/>
            <person name="Bouneau L."/>
            <person name="Fischer C."/>
            <person name="Ozouf-Costaz C."/>
            <person name="Bernot A."/>
            <person name="Nicaud S."/>
            <person name="Jaffe D."/>
            <person name="Fisher S."/>
            <person name="Lutfalla G."/>
            <person name="Dossat C."/>
            <person name="Segurens B."/>
            <person name="Dasilva C."/>
            <person name="Salanoubat M."/>
            <person name="Levy M."/>
            <person name="Boudet N."/>
            <person name="Castellano S."/>
            <person name="Anthouard V."/>
            <person name="Jubin C."/>
            <person name="Castelli V."/>
            <person name="Katinka M."/>
            <person name="Vacherie B."/>
            <person name="Biemont C."/>
            <person name="Skalli Z."/>
            <person name="Cattolico L."/>
            <person name="Poulain J."/>
            <person name="De Berardinis V."/>
            <person name="Cruaud C."/>
            <person name="Duprat S."/>
            <person name="Brottier P."/>
            <person name="Coutanceau J.-P."/>
            <person name="Gouzy J."/>
            <person name="Parra G."/>
            <person name="Lardier G."/>
            <person name="Chapple C."/>
            <person name="McKernan K.J."/>
            <person name="McEwan P."/>
            <person name="Bosak S."/>
            <person name="Kellis M."/>
            <person name="Volff J.-N."/>
            <person name="Guigo R."/>
            <person name="Zody M.C."/>
            <person name="Mesirov J."/>
            <person name="Lindblad-Toh K."/>
            <person name="Birren B."/>
            <person name="Nusbaum C."/>
            <person name="Kahn D."/>
            <person name="Robinson-Rechavi M."/>
            <person name="Laudet V."/>
            <person name="Schachter V."/>
            <person name="Quetier F."/>
            <person name="Saurin W."/>
            <person name="Scarpelli C."/>
            <person name="Wincker P."/>
            <person name="Lander E.S."/>
            <person name="Weissenbach J."/>
            <person name="Roest Crollius H."/>
        </authorList>
    </citation>
    <scope>NUCLEOTIDE SEQUENCE [LARGE SCALE GENOMIC DNA]</scope>
</reference>
<sequence>MSETRWRRRAGVRKVDAVGEGDRRRWERASAPFSLCGGLHLARPCLFTRLHSGTETSLRDDARAHARARARQHRQVTSTITLSAH</sequence>
<dbReference type="AlphaFoldDB" id="Q4STT4"/>
<organism evidence="1">
    <name type="scientific">Tetraodon nigroviridis</name>
    <name type="common">Spotted green pufferfish</name>
    <name type="synonym">Chelonodon nigroviridis</name>
    <dbReference type="NCBI Taxonomy" id="99883"/>
    <lineage>
        <taxon>Eukaryota</taxon>
        <taxon>Metazoa</taxon>
        <taxon>Chordata</taxon>
        <taxon>Craniata</taxon>
        <taxon>Vertebrata</taxon>
        <taxon>Euteleostomi</taxon>
        <taxon>Actinopterygii</taxon>
        <taxon>Neopterygii</taxon>
        <taxon>Teleostei</taxon>
        <taxon>Neoteleostei</taxon>
        <taxon>Acanthomorphata</taxon>
        <taxon>Eupercaria</taxon>
        <taxon>Tetraodontiformes</taxon>
        <taxon>Tetradontoidea</taxon>
        <taxon>Tetraodontidae</taxon>
        <taxon>Tetraodon</taxon>
    </lineage>
</organism>
<protein>
    <submittedName>
        <fullName evidence="1">(spotted green pufferfish) hypothetical protein</fullName>
    </submittedName>
</protein>
<reference evidence="1" key="2">
    <citation type="submission" date="2004-02" db="EMBL/GenBank/DDBJ databases">
        <authorList>
            <consortium name="Genoscope"/>
            <consortium name="Whitehead Institute Centre for Genome Research"/>
        </authorList>
    </citation>
    <scope>NUCLEOTIDE SEQUENCE</scope>
</reference>
<name>Q4STT4_TETNG</name>
<accession>Q4STT4</accession>
<proteinExistence type="predicted"/>
<dbReference type="KEGG" id="tng:GSTEN00012795G001"/>
<comment type="caution">
    <text evidence="1">The sequence shown here is derived from an EMBL/GenBank/DDBJ whole genome shotgun (WGS) entry which is preliminary data.</text>
</comment>
<gene>
    <name evidence="1" type="ORF">GSTENG00012795001</name>
</gene>
<evidence type="ECO:0000313" key="1">
    <source>
        <dbReference type="EMBL" id="CAF95948.1"/>
    </source>
</evidence>
<dbReference type="EMBL" id="CAAE01014115">
    <property type="protein sequence ID" value="CAF95948.1"/>
    <property type="molecule type" value="Genomic_DNA"/>
</dbReference>